<evidence type="ECO:0000256" key="1">
    <source>
        <dbReference type="SAM" id="Phobius"/>
    </source>
</evidence>
<dbReference type="AlphaFoldDB" id="A0A927DQ31"/>
<evidence type="ECO:0000313" key="3">
    <source>
        <dbReference type="Proteomes" id="UP000657739"/>
    </source>
</evidence>
<feature type="transmembrane region" description="Helical" evidence="1">
    <location>
        <begin position="6"/>
        <end position="27"/>
    </location>
</feature>
<evidence type="ECO:0000313" key="2">
    <source>
        <dbReference type="EMBL" id="MBD3708857.1"/>
    </source>
</evidence>
<accession>A0A927DQ31</accession>
<dbReference type="EMBL" id="JACXTE010000008">
    <property type="protein sequence ID" value="MBD3708857.1"/>
    <property type="molecule type" value="Genomic_DNA"/>
</dbReference>
<comment type="caution">
    <text evidence="2">The sequence shown here is derived from an EMBL/GenBank/DDBJ whole genome shotgun (WGS) entry which is preliminary data.</text>
</comment>
<keyword evidence="1" id="KW-0812">Transmembrane</keyword>
<sequence>MWITELGLISIAFASYILLALVVHLTLKQASYNGKVSSPAVNHACQQTSFLQPVCAVDFCQQYYPLDARPGREIASKKIAAIKGVGVYIICIVRYR</sequence>
<organism evidence="2 3">
    <name type="scientific">Klebsiella pneumoniae</name>
    <dbReference type="NCBI Taxonomy" id="573"/>
    <lineage>
        <taxon>Bacteria</taxon>
        <taxon>Pseudomonadati</taxon>
        <taxon>Pseudomonadota</taxon>
        <taxon>Gammaproteobacteria</taxon>
        <taxon>Enterobacterales</taxon>
        <taxon>Enterobacteriaceae</taxon>
        <taxon>Klebsiella/Raoultella group</taxon>
        <taxon>Klebsiella</taxon>
        <taxon>Klebsiella pneumoniae complex</taxon>
    </lineage>
</organism>
<gene>
    <name evidence="2" type="ORF">IE987_31390</name>
</gene>
<name>A0A927DQ31_KLEPN</name>
<proteinExistence type="predicted"/>
<keyword evidence="1" id="KW-1133">Transmembrane helix</keyword>
<reference evidence="2" key="1">
    <citation type="submission" date="2020-07" db="EMBL/GenBank/DDBJ databases">
        <title>Clinical and genomic characterization of carbapenemase-producing Enterobacterales causing secondary infections during the COVID-19 crisis at a New York City hospital.</title>
        <authorList>
            <person name="Gomez-Simmonds A."/>
            <person name="Annavajhala M.K."/>
            <person name="Uhlemann A.-C."/>
        </authorList>
    </citation>
    <scope>NUCLEOTIDE SEQUENCE</scope>
    <source>
        <strain evidence="2">NK1593</strain>
    </source>
</reference>
<dbReference type="Proteomes" id="UP000657739">
    <property type="component" value="Unassembled WGS sequence"/>
</dbReference>
<keyword evidence="1" id="KW-0472">Membrane</keyword>
<protein>
    <submittedName>
        <fullName evidence="2">Uncharacterized protein</fullName>
    </submittedName>
</protein>